<dbReference type="CDD" id="cd06171">
    <property type="entry name" value="Sigma70_r4"/>
    <property type="match status" value="1"/>
</dbReference>
<dbReference type="Pfam" id="PF04542">
    <property type="entry name" value="Sigma70_r2"/>
    <property type="match status" value="1"/>
</dbReference>
<keyword evidence="10" id="KW-1185">Reference proteome</keyword>
<dbReference type="AlphaFoldDB" id="A6WAA6"/>
<dbReference type="KEGG" id="kra:Krad_2264"/>
<dbReference type="InterPro" id="IPR007627">
    <property type="entry name" value="RNA_pol_sigma70_r2"/>
</dbReference>
<feature type="compositionally biased region" description="Low complexity" evidence="6">
    <location>
        <begin position="18"/>
        <end position="33"/>
    </location>
</feature>
<dbReference type="SUPFAM" id="SSF88659">
    <property type="entry name" value="Sigma3 and sigma4 domains of RNA polymerase sigma factors"/>
    <property type="match status" value="1"/>
</dbReference>
<dbReference type="InterPro" id="IPR036388">
    <property type="entry name" value="WH-like_DNA-bd_sf"/>
</dbReference>
<feature type="region of interest" description="Disordered" evidence="6">
    <location>
        <begin position="1"/>
        <end position="41"/>
    </location>
</feature>
<dbReference type="SUPFAM" id="SSF88946">
    <property type="entry name" value="Sigma2 domain of RNA polymerase sigma factors"/>
    <property type="match status" value="1"/>
</dbReference>
<dbReference type="Pfam" id="PF08281">
    <property type="entry name" value="Sigma70_r4_2"/>
    <property type="match status" value="1"/>
</dbReference>
<dbReference type="PANTHER" id="PTHR43133">
    <property type="entry name" value="RNA POLYMERASE ECF-TYPE SIGMA FACTO"/>
    <property type="match status" value="1"/>
</dbReference>
<dbReference type="PANTHER" id="PTHR43133:SF50">
    <property type="entry name" value="ECF RNA POLYMERASE SIGMA FACTOR SIGM"/>
    <property type="match status" value="1"/>
</dbReference>
<dbReference type="GO" id="GO:0006352">
    <property type="term" value="P:DNA-templated transcription initiation"/>
    <property type="evidence" value="ECO:0007669"/>
    <property type="project" value="InterPro"/>
</dbReference>
<feature type="domain" description="RNA polymerase sigma factor 70 region 4 type 2" evidence="8">
    <location>
        <begin position="138"/>
        <end position="187"/>
    </location>
</feature>
<evidence type="ECO:0000256" key="1">
    <source>
        <dbReference type="ARBA" id="ARBA00010641"/>
    </source>
</evidence>
<evidence type="ECO:0000313" key="9">
    <source>
        <dbReference type="EMBL" id="ABS03745.1"/>
    </source>
</evidence>
<comment type="similarity">
    <text evidence="1">Belongs to the sigma-70 factor family. ECF subfamily.</text>
</comment>
<evidence type="ECO:0000256" key="6">
    <source>
        <dbReference type="SAM" id="MobiDB-lite"/>
    </source>
</evidence>
<gene>
    <name evidence="9" type="ordered locus">Krad_2264</name>
</gene>
<dbReference type="GO" id="GO:0016987">
    <property type="term" value="F:sigma factor activity"/>
    <property type="evidence" value="ECO:0007669"/>
    <property type="project" value="UniProtKB-KW"/>
</dbReference>
<dbReference type="Gene3D" id="1.10.1740.10">
    <property type="match status" value="1"/>
</dbReference>
<keyword evidence="5" id="KW-0804">Transcription</keyword>
<dbReference type="NCBIfam" id="TIGR02937">
    <property type="entry name" value="sigma70-ECF"/>
    <property type="match status" value="1"/>
</dbReference>
<evidence type="ECO:0000256" key="2">
    <source>
        <dbReference type="ARBA" id="ARBA00023015"/>
    </source>
</evidence>
<evidence type="ECO:0000256" key="3">
    <source>
        <dbReference type="ARBA" id="ARBA00023082"/>
    </source>
</evidence>
<evidence type="ECO:0000256" key="5">
    <source>
        <dbReference type="ARBA" id="ARBA00023163"/>
    </source>
</evidence>
<evidence type="ECO:0000259" key="8">
    <source>
        <dbReference type="Pfam" id="PF08281"/>
    </source>
</evidence>
<evidence type="ECO:0000256" key="4">
    <source>
        <dbReference type="ARBA" id="ARBA00023125"/>
    </source>
</evidence>
<proteinExistence type="inferred from homology"/>
<dbReference type="InterPro" id="IPR013324">
    <property type="entry name" value="RNA_pol_sigma_r3/r4-like"/>
</dbReference>
<dbReference type="RefSeq" id="WP_012088036.1">
    <property type="nucleotide sequence ID" value="NC_009664.2"/>
</dbReference>
<organism evidence="9 10">
    <name type="scientific">Kineococcus radiotolerans (strain ATCC BAA-149 / DSM 14245 / SRS30216)</name>
    <dbReference type="NCBI Taxonomy" id="266940"/>
    <lineage>
        <taxon>Bacteria</taxon>
        <taxon>Bacillati</taxon>
        <taxon>Actinomycetota</taxon>
        <taxon>Actinomycetes</taxon>
        <taxon>Kineosporiales</taxon>
        <taxon>Kineosporiaceae</taxon>
        <taxon>Kineococcus</taxon>
    </lineage>
</organism>
<dbReference type="GO" id="GO:0003677">
    <property type="term" value="F:DNA binding"/>
    <property type="evidence" value="ECO:0007669"/>
    <property type="project" value="UniProtKB-KW"/>
</dbReference>
<dbReference type="InterPro" id="IPR013249">
    <property type="entry name" value="RNA_pol_sigma70_r4_t2"/>
</dbReference>
<dbReference type="InterPro" id="IPR039425">
    <property type="entry name" value="RNA_pol_sigma-70-like"/>
</dbReference>
<keyword evidence="2" id="KW-0805">Transcription regulation</keyword>
<evidence type="ECO:0000313" key="10">
    <source>
        <dbReference type="Proteomes" id="UP000001116"/>
    </source>
</evidence>
<dbReference type="STRING" id="266940.Krad_2264"/>
<accession>A6WAA6</accession>
<evidence type="ECO:0000259" key="7">
    <source>
        <dbReference type="Pfam" id="PF04542"/>
    </source>
</evidence>
<dbReference type="InterPro" id="IPR013325">
    <property type="entry name" value="RNA_pol_sigma_r2"/>
</dbReference>
<dbReference type="eggNOG" id="COG1595">
    <property type="taxonomic scope" value="Bacteria"/>
</dbReference>
<dbReference type="InterPro" id="IPR014284">
    <property type="entry name" value="RNA_pol_sigma-70_dom"/>
</dbReference>
<sequence>MRADDVANGRARPDRPARSSAGTEAGWDTSGSGDDTGDDPGYRALFEQHFHPTVRLARLLGADDPEDVAQEAFVRLHRHHHRLHEPTAALAYLRRTTANLTTSRLRHLRVVRRTPGDATRVHASAEDSALAAERVDHLLAAVQRLPRRQRHALILRYWMDLPVAEIAEALQIPLGTAKSDISRAQRALATRLEDLA</sequence>
<dbReference type="Proteomes" id="UP000001116">
    <property type="component" value="Chromosome"/>
</dbReference>
<name>A6WAA6_KINRD</name>
<keyword evidence="3" id="KW-0731">Sigma factor</keyword>
<dbReference type="EMBL" id="CP000750">
    <property type="protein sequence ID" value="ABS03745.1"/>
    <property type="molecule type" value="Genomic_DNA"/>
</dbReference>
<keyword evidence="4" id="KW-0238">DNA-binding</keyword>
<dbReference type="Gene3D" id="1.10.10.10">
    <property type="entry name" value="Winged helix-like DNA-binding domain superfamily/Winged helix DNA-binding domain"/>
    <property type="match status" value="1"/>
</dbReference>
<protein>
    <submittedName>
        <fullName evidence="9">RNA polymerase, sigma-24 subunit, ECF subfamily</fullName>
    </submittedName>
</protein>
<dbReference type="HOGENOM" id="CLU_047691_3_1_11"/>
<feature type="compositionally biased region" description="Basic and acidic residues" evidence="6">
    <location>
        <begin position="1"/>
        <end position="17"/>
    </location>
</feature>
<reference evidence="10" key="1">
    <citation type="journal article" date="2008" name="PLoS ONE">
        <title>Survival in nuclear waste, extreme resistance, and potential applications gleaned from the genome sequence of Kineococcus radiotolerans SRS30216.</title>
        <authorList>
            <person name="Bagwell C.E."/>
            <person name="Bhat S."/>
            <person name="Hawkins G.M."/>
            <person name="Smith B.W."/>
            <person name="Biswas T."/>
            <person name="Hoover T.R."/>
            <person name="Saunders E."/>
            <person name="Han C.S."/>
            <person name="Tsodikov O.V."/>
            <person name="Shimkets L.J."/>
        </authorList>
    </citation>
    <scope>NUCLEOTIDE SEQUENCE [LARGE SCALE GENOMIC DNA]</scope>
    <source>
        <strain evidence="10">ATCC BAA-149 / DSM 14245 / SRS30216</strain>
    </source>
</reference>
<feature type="domain" description="RNA polymerase sigma-70 region 2" evidence="7">
    <location>
        <begin position="47"/>
        <end position="108"/>
    </location>
</feature>